<gene>
    <name evidence="2" type="ORF">G7057_04380</name>
</gene>
<evidence type="ECO:0000313" key="3">
    <source>
        <dbReference type="Proteomes" id="UP000501451"/>
    </source>
</evidence>
<dbReference type="AlphaFoldDB" id="A0A6G7K954"/>
<evidence type="ECO:0000256" key="1">
    <source>
        <dbReference type="SAM" id="SignalP"/>
    </source>
</evidence>
<proteinExistence type="predicted"/>
<dbReference type="Proteomes" id="UP000501451">
    <property type="component" value="Chromosome"/>
</dbReference>
<keyword evidence="1" id="KW-0732">Signal</keyword>
<reference evidence="2 3" key="1">
    <citation type="journal article" date="2017" name="Int. J. Syst. Evol. Microbiol.">
        <title>Jeotgalibaca porci sp. nov. and Jeotgalibaca arthritidis sp. nov., isolated from pigs, and emended description of the genus Jeotgalibaca.</title>
        <authorList>
            <person name="Zamora L."/>
            <person name="Perez-Sancho M."/>
            <person name="Dominguez L."/>
            <person name="Fernandez-Garayzabal J.F."/>
            <person name="Vela A.I."/>
        </authorList>
    </citation>
    <scope>NUCLEOTIDE SEQUENCE [LARGE SCALE GENOMIC DNA]</scope>
    <source>
        <strain evidence="2 3">CECT 9157</strain>
    </source>
</reference>
<feature type="signal peptide" evidence="1">
    <location>
        <begin position="1"/>
        <end position="24"/>
    </location>
</feature>
<keyword evidence="3" id="KW-1185">Reference proteome</keyword>
<evidence type="ECO:0000313" key="2">
    <source>
        <dbReference type="EMBL" id="QII81786.1"/>
    </source>
</evidence>
<accession>A0A6G7K954</accession>
<feature type="chain" id="PRO_5026154493" evidence="1">
    <location>
        <begin position="25"/>
        <end position="207"/>
    </location>
</feature>
<sequence length="207" mass="22907">MPAFFKQTIACLLLLLLLPSPIQAVTTEDITINVVSETTVDDIEQFGENVSPPKDGYSYLPLYYKQDSISLIERYKLIDQLSVTNQSSGDVTVQYSQMTLVPVNWQVGSVMKQSAFQKPLLKQISDALEQTAKDTIVTNLDQAYPLDPEILLPDENIRIAVYQQAAVSSGTLYWKKYTPSGSLVGIYSQPSGRQAAPIDAITIDIVK</sequence>
<name>A0A6G7K954_9LACT</name>
<dbReference type="EMBL" id="CP049740">
    <property type="protein sequence ID" value="QII81786.1"/>
    <property type="molecule type" value="Genomic_DNA"/>
</dbReference>
<dbReference type="KEGG" id="jar:G7057_04380"/>
<organism evidence="2 3">
    <name type="scientific">Jeotgalibaca arthritidis</name>
    <dbReference type="NCBI Taxonomy" id="1868794"/>
    <lineage>
        <taxon>Bacteria</taxon>
        <taxon>Bacillati</taxon>
        <taxon>Bacillota</taxon>
        <taxon>Bacilli</taxon>
        <taxon>Lactobacillales</taxon>
        <taxon>Carnobacteriaceae</taxon>
        <taxon>Jeotgalibaca</taxon>
    </lineage>
</organism>
<protein>
    <submittedName>
        <fullName evidence="2">Uncharacterized protein</fullName>
    </submittedName>
</protein>
<dbReference type="RefSeq" id="WP_166161616.1">
    <property type="nucleotide sequence ID" value="NZ_CP049740.1"/>
</dbReference>